<protein>
    <submittedName>
        <fullName evidence="3">Type I restriction enzyme, S subunit</fullName>
    </submittedName>
</protein>
<reference evidence="3 4" key="1">
    <citation type="submission" date="2016-10" db="EMBL/GenBank/DDBJ databases">
        <authorList>
            <person name="de Groot N.N."/>
        </authorList>
    </citation>
    <scope>NUCLEOTIDE SEQUENCE [LARGE SCALE GENOMIC DNA]</scope>
    <source>
        <strain evidence="3 4">DSM 26130</strain>
    </source>
</reference>
<evidence type="ECO:0000256" key="2">
    <source>
        <dbReference type="ARBA" id="ARBA00023125"/>
    </source>
</evidence>
<dbReference type="Gene3D" id="3.90.220.20">
    <property type="entry name" value="DNA methylase specificity domains"/>
    <property type="match status" value="1"/>
</dbReference>
<dbReference type="GO" id="GO:0003677">
    <property type="term" value="F:DNA binding"/>
    <property type="evidence" value="ECO:0007669"/>
    <property type="project" value="UniProtKB-KW"/>
</dbReference>
<sequence length="117" mass="12423">MASNWPKVIVGNIADSRKNALVGGPFGSNLVSKDYVKEGVPVIRGQNMGFRQIDGEFVFVTEEKAQALAANAARPGDLIFTQRGTLGQVALVPQGLYDTYIVCVGGLNPSTGSLINR</sequence>
<dbReference type="RefSeq" id="WP_177236528.1">
    <property type="nucleotide sequence ID" value="NZ_FOLQ01000002.1"/>
</dbReference>
<dbReference type="AlphaFoldDB" id="A0A1I1MLU7"/>
<dbReference type="STRING" id="662367.SAMN05216167_102626"/>
<dbReference type="GO" id="GO:0009307">
    <property type="term" value="P:DNA restriction-modification system"/>
    <property type="evidence" value="ECO:0007669"/>
    <property type="project" value="UniProtKB-KW"/>
</dbReference>
<proteinExistence type="predicted"/>
<dbReference type="SUPFAM" id="SSF116734">
    <property type="entry name" value="DNA methylase specificity domain"/>
    <property type="match status" value="1"/>
</dbReference>
<dbReference type="EMBL" id="FOLQ01000002">
    <property type="protein sequence ID" value="SFC86351.1"/>
    <property type="molecule type" value="Genomic_DNA"/>
</dbReference>
<organism evidence="3 4">
    <name type="scientific">Spirosoma endophyticum</name>
    <dbReference type="NCBI Taxonomy" id="662367"/>
    <lineage>
        <taxon>Bacteria</taxon>
        <taxon>Pseudomonadati</taxon>
        <taxon>Bacteroidota</taxon>
        <taxon>Cytophagia</taxon>
        <taxon>Cytophagales</taxon>
        <taxon>Cytophagaceae</taxon>
        <taxon>Spirosoma</taxon>
    </lineage>
</organism>
<keyword evidence="1" id="KW-0680">Restriction system</keyword>
<gene>
    <name evidence="3" type="ORF">SAMN05216167_102626</name>
</gene>
<evidence type="ECO:0000313" key="4">
    <source>
        <dbReference type="Proteomes" id="UP000198598"/>
    </source>
</evidence>
<dbReference type="Proteomes" id="UP000198598">
    <property type="component" value="Unassembled WGS sequence"/>
</dbReference>
<evidence type="ECO:0000313" key="3">
    <source>
        <dbReference type="EMBL" id="SFC86351.1"/>
    </source>
</evidence>
<dbReference type="InterPro" id="IPR044946">
    <property type="entry name" value="Restrct_endonuc_typeI_TRD_sf"/>
</dbReference>
<evidence type="ECO:0000256" key="1">
    <source>
        <dbReference type="ARBA" id="ARBA00022747"/>
    </source>
</evidence>
<accession>A0A1I1MLU7</accession>
<keyword evidence="4" id="KW-1185">Reference proteome</keyword>
<keyword evidence="2" id="KW-0238">DNA-binding</keyword>
<name>A0A1I1MLU7_9BACT</name>